<dbReference type="STRING" id="536979.SAMN04488055_4849"/>
<name>A0A1N6K1F1_9BACT</name>
<dbReference type="Proteomes" id="UP000185003">
    <property type="component" value="Unassembled WGS sequence"/>
</dbReference>
<dbReference type="SUPFAM" id="SSF101874">
    <property type="entry name" value="YceI-like"/>
    <property type="match status" value="1"/>
</dbReference>
<feature type="domain" description="Lipid/polyisoprenoid-binding YceI-like" evidence="1">
    <location>
        <begin position="41"/>
        <end position="220"/>
    </location>
</feature>
<evidence type="ECO:0000313" key="2">
    <source>
        <dbReference type="EMBL" id="SIO50156.1"/>
    </source>
</evidence>
<dbReference type="PROSITE" id="PS51257">
    <property type="entry name" value="PROKAR_LIPOPROTEIN"/>
    <property type="match status" value="1"/>
</dbReference>
<dbReference type="EMBL" id="FSRA01000002">
    <property type="protein sequence ID" value="SIO50156.1"/>
    <property type="molecule type" value="Genomic_DNA"/>
</dbReference>
<accession>A0A1N6K1F1</accession>
<dbReference type="RefSeq" id="WP_084185794.1">
    <property type="nucleotide sequence ID" value="NZ_FSRA01000002.1"/>
</dbReference>
<reference evidence="3" key="1">
    <citation type="submission" date="2016-11" db="EMBL/GenBank/DDBJ databases">
        <authorList>
            <person name="Varghese N."/>
            <person name="Submissions S."/>
        </authorList>
    </citation>
    <scope>NUCLEOTIDE SEQUENCE [LARGE SCALE GENOMIC DNA]</scope>
    <source>
        <strain evidence="3">DSM 24787</strain>
    </source>
</reference>
<dbReference type="Pfam" id="PF04264">
    <property type="entry name" value="YceI"/>
    <property type="match status" value="1"/>
</dbReference>
<dbReference type="OrthoDB" id="951410at2"/>
<dbReference type="AlphaFoldDB" id="A0A1N6K1F1"/>
<dbReference type="InterPro" id="IPR007372">
    <property type="entry name" value="Lipid/polyisoprenoid-bd_YceI"/>
</dbReference>
<proteinExistence type="predicted"/>
<dbReference type="Gene3D" id="2.40.128.110">
    <property type="entry name" value="Lipid/polyisoprenoid-binding, YceI-like"/>
    <property type="match status" value="1"/>
</dbReference>
<dbReference type="PANTHER" id="PTHR34406">
    <property type="entry name" value="PROTEIN YCEI"/>
    <property type="match status" value="1"/>
</dbReference>
<gene>
    <name evidence="2" type="ORF">SAMN04488055_4849</name>
</gene>
<evidence type="ECO:0000313" key="3">
    <source>
        <dbReference type="Proteomes" id="UP000185003"/>
    </source>
</evidence>
<dbReference type="PANTHER" id="PTHR34406:SF1">
    <property type="entry name" value="PROTEIN YCEI"/>
    <property type="match status" value="1"/>
</dbReference>
<protein>
    <submittedName>
        <fullName evidence="2">Polyisoprenoid-binding protein YceI</fullName>
    </submittedName>
</protein>
<sequence>MHIIARLLFLSLIIGACQQVPKADKAEVTEAQSVKPEDGHGHHLDTTASILYWVGTKPTGEHKGSFRFTEGQLFTKDSTLTGGQFTININSLANLDLAATPDNKRKLEDELRGENFFDAANFPTAKFEITEVSTYHPSKDDKEVLLKDATHMIKGNLTMKNVTKNITFPAKIVMRKGEIKAEANFNIDRTQWGMTYRADKSLQDKLINSIVNIHFEIVTK</sequence>
<evidence type="ECO:0000259" key="1">
    <source>
        <dbReference type="SMART" id="SM00867"/>
    </source>
</evidence>
<organism evidence="2 3">
    <name type="scientific">Chitinophaga niabensis</name>
    <dbReference type="NCBI Taxonomy" id="536979"/>
    <lineage>
        <taxon>Bacteria</taxon>
        <taxon>Pseudomonadati</taxon>
        <taxon>Bacteroidota</taxon>
        <taxon>Chitinophagia</taxon>
        <taxon>Chitinophagales</taxon>
        <taxon>Chitinophagaceae</taxon>
        <taxon>Chitinophaga</taxon>
    </lineage>
</organism>
<dbReference type="SMART" id="SM00867">
    <property type="entry name" value="YceI"/>
    <property type="match status" value="1"/>
</dbReference>
<dbReference type="InterPro" id="IPR036761">
    <property type="entry name" value="TTHA0802/YceI-like_sf"/>
</dbReference>
<keyword evidence="3" id="KW-1185">Reference proteome</keyword>